<dbReference type="InterPro" id="IPR016142">
    <property type="entry name" value="Citrate_synth-like_lrg_a-sub"/>
</dbReference>
<evidence type="ECO:0000313" key="2">
    <source>
        <dbReference type="EMBL" id="TQD85257.1"/>
    </source>
</evidence>
<protein>
    <submittedName>
        <fullName evidence="2">Uncharacterized protein</fullName>
    </submittedName>
</protein>
<dbReference type="AlphaFoldDB" id="A0A540LFK2"/>
<keyword evidence="1" id="KW-1133">Transmembrane helix</keyword>
<reference evidence="2 3" key="1">
    <citation type="journal article" date="2019" name="G3 (Bethesda)">
        <title>Sequencing of a Wild Apple (Malus baccata) Genome Unravels the Differences Between Cultivated and Wild Apple Species Regarding Disease Resistance and Cold Tolerance.</title>
        <authorList>
            <person name="Chen X."/>
        </authorList>
    </citation>
    <scope>NUCLEOTIDE SEQUENCE [LARGE SCALE GENOMIC DNA]</scope>
    <source>
        <strain evidence="3">cv. Shandingzi</strain>
        <tissue evidence="2">Leaves</tissue>
    </source>
</reference>
<organism evidence="2 3">
    <name type="scientific">Malus baccata</name>
    <name type="common">Siberian crab apple</name>
    <name type="synonym">Pyrus baccata</name>
    <dbReference type="NCBI Taxonomy" id="106549"/>
    <lineage>
        <taxon>Eukaryota</taxon>
        <taxon>Viridiplantae</taxon>
        <taxon>Streptophyta</taxon>
        <taxon>Embryophyta</taxon>
        <taxon>Tracheophyta</taxon>
        <taxon>Spermatophyta</taxon>
        <taxon>Magnoliopsida</taxon>
        <taxon>eudicotyledons</taxon>
        <taxon>Gunneridae</taxon>
        <taxon>Pentapetalae</taxon>
        <taxon>rosids</taxon>
        <taxon>fabids</taxon>
        <taxon>Rosales</taxon>
        <taxon>Rosaceae</taxon>
        <taxon>Amygdaloideae</taxon>
        <taxon>Maleae</taxon>
        <taxon>Malus</taxon>
    </lineage>
</organism>
<dbReference type="InterPro" id="IPR036969">
    <property type="entry name" value="Citrate_synthase_sf"/>
</dbReference>
<gene>
    <name evidence="2" type="ORF">C1H46_029176</name>
</gene>
<comment type="caution">
    <text evidence="2">The sequence shown here is derived from an EMBL/GenBank/DDBJ whole genome shotgun (WGS) entry which is preliminary data.</text>
</comment>
<keyword evidence="1" id="KW-0812">Transmembrane</keyword>
<keyword evidence="1" id="KW-0472">Membrane</keyword>
<feature type="transmembrane region" description="Helical" evidence="1">
    <location>
        <begin position="20"/>
        <end position="38"/>
    </location>
</feature>
<dbReference type="Proteomes" id="UP000315295">
    <property type="component" value="Unassembled WGS sequence"/>
</dbReference>
<sequence>MIHEQQERMKKLKAEKFNQAISLLILIGGIRGMIRLLWETSLLDPDEGIPFRGLPILEFHKVLTAANPCGEPLP</sequence>
<dbReference type="STRING" id="106549.A0A540LFK2"/>
<dbReference type="SUPFAM" id="SSF48256">
    <property type="entry name" value="Citrate synthase"/>
    <property type="match status" value="1"/>
</dbReference>
<name>A0A540LFK2_MALBA</name>
<evidence type="ECO:0000313" key="3">
    <source>
        <dbReference type="Proteomes" id="UP000315295"/>
    </source>
</evidence>
<evidence type="ECO:0000256" key="1">
    <source>
        <dbReference type="SAM" id="Phobius"/>
    </source>
</evidence>
<accession>A0A540LFK2</accession>
<dbReference type="EMBL" id="VIEB01000605">
    <property type="protein sequence ID" value="TQD85257.1"/>
    <property type="molecule type" value="Genomic_DNA"/>
</dbReference>
<dbReference type="GO" id="GO:0046912">
    <property type="term" value="F:acyltransferase activity, acyl groups converted into alkyl on transfer"/>
    <property type="evidence" value="ECO:0007669"/>
    <property type="project" value="InterPro"/>
</dbReference>
<dbReference type="Gene3D" id="1.10.580.10">
    <property type="entry name" value="Citrate Synthase, domain 1"/>
    <property type="match status" value="1"/>
</dbReference>
<proteinExistence type="predicted"/>
<keyword evidence="3" id="KW-1185">Reference proteome</keyword>